<gene>
    <name evidence="13" type="ORF">Tsubulata_014363</name>
</gene>
<evidence type="ECO:0000256" key="11">
    <source>
        <dbReference type="SAM" id="Phobius"/>
    </source>
</evidence>
<evidence type="ECO:0000256" key="3">
    <source>
        <dbReference type="ARBA" id="ARBA00022692"/>
    </source>
</evidence>
<dbReference type="OrthoDB" id="1916590at2759"/>
<dbReference type="GO" id="GO:0005794">
    <property type="term" value="C:Golgi apparatus"/>
    <property type="evidence" value="ECO:0007669"/>
    <property type="project" value="TreeGrafter"/>
</dbReference>
<comment type="similarity">
    <text evidence="2">Belongs to the ZFPL1 family.</text>
</comment>
<evidence type="ECO:0000256" key="10">
    <source>
        <dbReference type="SAM" id="MobiDB-lite"/>
    </source>
</evidence>
<dbReference type="PANTHER" id="PTHR12981">
    <property type="entry name" value="ZINC FINGER PROTEIN-LIKE 1"/>
    <property type="match status" value="1"/>
</dbReference>
<dbReference type="Pfam" id="PF25998">
    <property type="entry name" value="U-box_ZFPL1"/>
    <property type="match status" value="1"/>
</dbReference>
<feature type="region of interest" description="Disordered" evidence="10">
    <location>
        <begin position="245"/>
        <end position="265"/>
    </location>
</feature>
<keyword evidence="5 9" id="KW-0863">Zinc-finger</keyword>
<dbReference type="Pfam" id="PF25993">
    <property type="entry name" value="zf-B_box_ZFPL1"/>
    <property type="match status" value="1"/>
</dbReference>
<keyword evidence="3 11" id="KW-0812">Transmembrane</keyword>
<proteinExistence type="inferred from homology"/>
<evidence type="ECO:0000256" key="7">
    <source>
        <dbReference type="ARBA" id="ARBA00022989"/>
    </source>
</evidence>
<dbReference type="EMBL" id="JAKUCV010007040">
    <property type="protein sequence ID" value="KAJ4824989.1"/>
    <property type="molecule type" value="Genomic_DNA"/>
</dbReference>
<comment type="subcellular location">
    <subcellularLocation>
        <location evidence="1">Membrane</location>
        <topology evidence="1">Single-pass membrane protein</topology>
    </subcellularLocation>
</comment>
<keyword evidence="6" id="KW-0862">Zinc</keyword>
<evidence type="ECO:0000313" key="13">
    <source>
        <dbReference type="EMBL" id="KAJ4824989.1"/>
    </source>
</evidence>
<keyword evidence="7 11" id="KW-1133">Transmembrane helix</keyword>
<evidence type="ECO:0000256" key="9">
    <source>
        <dbReference type="PROSITE-ProRule" id="PRU00175"/>
    </source>
</evidence>
<dbReference type="InterPro" id="IPR039043">
    <property type="entry name" value="ZFPL1"/>
</dbReference>
<dbReference type="PROSITE" id="PS50089">
    <property type="entry name" value="ZF_RING_2"/>
    <property type="match status" value="1"/>
</dbReference>
<feature type="domain" description="RING-type" evidence="12">
    <location>
        <begin position="101"/>
        <end position="152"/>
    </location>
</feature>
<organism evidence="13 14">
    <name type="scientific">Turnera subulata</name>
    <dbReference type="NCBI Taxonomy" id="218843"/>
    <lineage>
        <taxon>Eukaryota</taxon>
        <taxon>Viridiplantae</taxon>
        <taxon>Streptophyta</taxon>
        <taxon>Embryophyta</taxon>
        <taxon>Tracheophyta</taxon>
        <taxon>Spermatophyta</taxon>
        <taxon>Magnoliopsida</taxon>
        <taxon>eudicotyledons</taxon>
        <taxon>Gunneridae</taxon>
        <taxon>Pentapetalae</taxon>
        <taxon>rosids</taxon>
        <taxon>fabids</taxon>
        <taxon>Malpighiales</taxon>
        <taxon>Passifloraceae</taxon>
        <taxon>Turnera</taxon>
    </lineage>
</organism>
<dbReference type="InterPro" id="IPR001841">
    <property type="entry name" value="Znf_RING"/>
</dbReference>
<dbReference type="Proteomes" id="UP001141552">
    <property type="component" value="Unassembled WGS sequence"/>
</dbReference>
<evidence type="ECO:0000259" key="12">
    <source>
        <dbReference type="PROSITE" id="PS50089"/>
    </source>
</evidence>
<feature type="transmembrane region" description="Helical" evidence="11">
    <location>
        <begin position="349"/>
        <end position="369"/>
    </location>
</feature>
<dbReference type="SUPFAM" id="SSF57850">
    <property type="entry name" value="RING/U-box"/>
    <property type="match status" value="1"/>
</dbReference>
<dbReference type="InterPro" id="IPR058731">
    <property type="entry name" value="Znf-B_box_ZFPL1-like"/>
</dbReference>
<evidence type="ECO:0000256" key="1">
    <source>
        <dbReference type="ARBA" id="ARBA00004167"/>
    </source>
</evidence>
<evidence type="ECO:0000256" key="4">
    <source>
        <dbReference type="ARBA" id="ARBA00022723"/>
    </source>
</evidence>
<feature type="region of interest" description="Disordered" evidence="10">
    <location>
        <begin position="316"/>
        <end position="342"/>
    </location>
</feature>
<feature type="compositionally biased region" description="Basic and acidic residues" evidence="10">
    <location>
        <begin position="321"/>
        <end position="342"/>
    </location>
</feature>
<comment type="caution">
    <text evidence="13">The sequence shown here is derived from an EMBL/GenBank/DDBJ whole genome shotgun (WGS) entry which is preliminary data.</text>
</comment>
<keyword evidence="4" id="KW-0479">Metal-binding</keyword>
<keyword evidence="14" id="KW-1185">Reference proteome</keyword>
<evidence type="ECO:0000313" key="14">
    <source>
        <dbReference type="Proteomes" id="UP001141552"/>
    </source>
</evidence>
<evidence type="ECO:0000256" key="5">
    <source>
        <dbReference type="ARBA" id="ARBA00022771"/>
    </source>
</evidence>
<sequence length="384" mass="42218">MVRGATQEEQGQQHVRWLLFLHGGVEEMMVAVVVATRKEKEGGRGGGSLVALSRPATKLYCFVHKVPVCGECICFPEHQICVIRTYSEWVIDGEYDWPPKCCACQAVLEEGDASQTTRLGCLHVIHTNCFVSHIKSFPPHTAPAGYVCPSCSTSIWPPKSVKDSGSRLHAKLKEAIVQTGQEKNLFGNHPVSLAPPPAFASDPLVAISSSPSMETEQNKTEGYAATVQPSKTSVTDIVEIDSPSSAGNYLKNSSPGVPGATTRKGGIHVDRQNSEILYYADDEDGNRKKYSRRGPFRHKFLRALLPFWSSALPTLPVTAPPRKDAANADDVPEGRARHQRPSRMDPRKILLFIAIMACMATMGILYYRLAQRGFGDELEENEQQ</sequence>
<reference evidence="13" key="1">
    <citation type="submission" date="2022-02" db="EMBL/GenBank/DDBJ databases">
        <authorList>
            <person name="Henning P.M."/>
            <person name="McCubbin A.G."/>
            <person name="Shore J.S."/>
        </authorList>
    </citation>
    <scope>NUCLEOTIDE SEQUENCE</scope>
    <source>
        <strain evidence="13">F60SS</strain>
        <tissue evidence="13">Leaves</tissue>
    </source>
</reference>
<protein>
    <recommendedName>
        <fullName evidence="12">RING-type domain-containing protein</fullName>
    </recommendedName>
</protein>
<dbReference type="GO" id="GO:0016020">
    <property type="term" value="C:membrane"/>
    <property type="evidence" value="ECO:0007669"/>
    <property type="project" value="UniProtKB-SubCell"/>
</dbReference>
<evidence type="ECO:0000256" key="2">
    <source>
        <dbReference type="ARBA" id="ARBA00005561"/>
    </source>
</evidence>
<keyword evidence="8 11" id="KW-0472">Membrane</keyword>
<dbReference type="InterPro" id="IPR058730">
    <property type="entry name" value="U-box_ZFPL1-like"/>
</dbReference>
<evidence type="ECO:0000256" key="6">
    <source>
        <dbReference type="ARBA" id="ARBA00022833"/>
    </source>
</evidence>
<dbReference type="AlphaFoldDB" id="A0A9Q0F516"/>
<name>A0A9Q0F516_9ROSI</name>
<evidence type="ECO:0000256" key="8">
    <source>
        <dbReference type="ARBA" id="ARBA00023136"/>
    </source>
</evidence>
<dbReference type="GO" id="GO:0008270">
    <property type="term" value="F:zinc ion binding"/>
    <property type="evidence" value="ECO:0007669"/>
    <property type="project" value="UniProtKB-KW"/>
</dbReference>
<accession>A0A9Q0F516</accession>
<reference evidence="13" key="2">
    <citation type="journal article" date="2023" name="Plants (Basel)">
        <title>Annotation of the Turnera subulata (Passifloraceae) Draft Genome Reveals the S-Locus Evolved after the Divergence of Turneroideae from Passifloroideae in a Stepwise Manner.</title>
        <authorList>
            <person name="Henning P.M."/>
            <person name="Roalson E.H."/>
            <person name="Mir W."/>
            <person name="McCubbin A.G."/>
            <person name="Shore J.S."/>
        </authorList>
    </citation>
    <scope>NUCLEOTIDE SEQUENCE</scope>
    <source>
        <strain evidence="13">F60SS</strain>
    </source>
</reference>
<feature type="compositionally biased region" description="Polar residues" evidence="10">
    <location>
        <begin position="245"/>
        <end position="255"/>
    </location>
</feature>
<dbReference type="PANTHER" id="PTHR12981:SF0">
    <property type="entry name" value="ZINC FINGER PROTEIN-LIKE 1"/>
    <property type="match status" value="1"/>
</dbReference>